<keyword evidence="5 6" id="KW-0472">Membrane</keyword>
<sequence length="309" mass="33154">MNALLGISLKIISTLAFTAMSTLIKLAGDAGYPTGQTVFFRSFFALIPLLAWLASRGELVDAVRTTRLFGHLKRSIAGTMAMFCGFTALSLLPLPDATAIGYATPLMTTLLAALVLKEVVRVYRWSALGVGFCGMLIMMIPYMQPGGAYGRREAIGALFGLGGAFFSGISSIEIRKLAQIEKTGAIVFYFSSTASVIGLSTIVLGWRMPGWHDGALLVMAGIAGGVGQILLTSSYRFAPASVIAPFDYTTLIWALIVGFVVFSNIPEPLVLTGAALVIAAGLFVIWRERQLGLEDRRRREREAGAQRST</sequence>
<comment type="similarity">
    <text evidence="2">Belongs to the drug/metabolite transporter (DMT) superfamily. 10 TMS drug/metabolite exporter (DME) (TC 2.A.7.3) family.</text>
</comment>
<dbReference type="PANTHER" id="PTHR22911">
    <property type="entry name" value="ACYL-MALONYL CONDENSING ENZYME-RELATED"/>
    <property type="match status" value="1"/>
</dbReference>
<comment type="subcellular location">
    <subcellularLocation>
        <location evidence="1">Membrane</location>
        <topology evidence="1">Multi-pass membrane protein</topology>
    </subcellularLocation>
</comment>
<name>A0A2T1HUF2_9HYPH</name>
<feature type="transmembrane region" description="Helical" evidence="6">
    <location>
        <begin position="7"/>
        <end position="26"/>
    </location>
</feature>
<feature type="transmembrane region" description="Helical" evidence="6">
    <location>
        <begin position="38"/>
        <end position="55"/>
    </location>
</feature>
<reference evidence="9" key="1">
    <citation type="submission" date="2018-03" db="EMBL/GenBank/DDBJ databases">
        <authorList>
            <person name="Sun L."/>
            <person name="Liu H."/>
            <person name="Chen W."/>
            <person name="Huang K."/>
            <person name="Liu W."/>
            <person name="Gao X."/>
        </authorList>
    </citation>
    <scope>NUCLEOTIDE SEQUENCE [LARGE SCALE GENOMIC DNA]</scope>
    <source>
        <strain evidence="9">SH9</strain>
    </source>
</reference>
<proteinExistence type="inferred from homology"/>
<keyword evidence="3 6" id="KW-0812">Transmembrane</keyword>
<organism evidence="8 9">
    <name type="scientific">Alsobacter soli</name>
    <dbReference type="NCBI Taxonomy" id="2109933"/>
    <lineage>
        <taxon>Bacteria</taxon>
        <taxon>Pseudomonadati</taxon>
        <taxon>Pseudomonadota</taxon>
        <taxon>Alphaproteobacteria</taxon>
        <taxon>Hyphomicrobiales</taxon>
        <taxon>Alsobacteraceae</taxon>
        <taxon>Alsobacter</taxon>
    </lineage>
</organism>
<evidence type="ECO:0000313" key="8">
    <source>
        <dbReference type="EMBL" id="PSC05258.1"/>
    </source>
</evidence>
<feature type="transmembrane region" description="Helical" evidence="6">
    <location>
        <begin position="154"/>
        <end position="174"/>
    </location>
</feature>
<protein>
    <submittedName>
        <fullName evidence="8">EamA family transporter</fullName>
    </submittedName>
</protein>
<dbReference type="EMBL" id="PVZS01000009">
    <property type="protein sequence ID" value="PSC05258.1"/>
    <property type="molecule type" value="Genomic_DNA"/>
</dbReference>
<gene>
    <name evidence="8" type="ORF">SLNSH_10280</name>
</gene>
<evidence type="ECO:0000256" key="1">
    <source>
        <dbReference type="ARBA" id="ARBA00004141"/>
    </source>
</evidence>
<feature type="transmembrane region" description="Helical" evidence="6">
    <location>
        <begin position="99"/>
        <end position="116"/>
    </location>
</feature>
<dbReference type="InterPro" id="IPR037185">
    <property type="entry name" value="EmrE-like"/>
</dbReference>
<evidence type="ECO:0000256" key="3">
    <source>
        <dbReference type="ARBA" id="ARBA00022692"/>
    </source>
</evidence>
<feature type="domain" description="EamA" evidence="7">
    <location>
        <begin position="5"/>
        <end position="139"/>
    </location>
</feature>
<feature type="transmembrane region" description="Helical" evidence="6">
    <location>
        <begin position="268"/>
        <end position="286"/>
    </location>
</feature>
<dbReference type="InterPro" id="IPR000620">
    <property type="entry name" value="EamA_dom"/>
</dbReference>
<keyword evidence="4 6" id="KW-1133">Transmembrane helix</keyword>
<dbReference type="GO" id="GO:0016020">
    <property type="term" value="C:membrane"/>
    <property type="evidence" value="ECO:0007669"/>
    <property type="project" value="UniProtKB-SubCell"/>
</dbReference>
<evidence type="ECO:0000256" key="6">
    <source>
        <dbReference type="SAM" id="Phobius"/>
    </source>
</evidence>
<feature type="transmembrane region" description="Helical" evidence="6">
    <location>
        <begin position="123"/>
        <end position="142"/>
    </location>
</feature>
<evidence type="ECO:0000259" key="7">
    <source>
        <dbReference type="Pfam" id="PF00892"/>
    </source>
</evidence>
<dbReference type="AlphaFoldDB" id="A0A2T1HUF2"/>
<comment type="caution">
    <text evidence="8">The sequence shown here is derived from an EMBL/GenBank/DDBJ whole genome shotgun (WGS) entry which is preliminary data.</text>
</comment>
<feature type="transmembrane region" description="Helical" evidence="6">
    <location>
        <begin position="186"/>
        <end position="208"/>
    </location>
</feature>
<evidence type="ECO:0000256" key="5">
    <source>
        <dbReference type="ARBA" id="ARBA00023136"/>
    </source>
</evidence>
<dbReference type="Proteomes" id="UP000239772">
    <property type="component" value="Unassembled WGS sequence"/>
</dbReference>
<dbReference type="OrthoDB" id="8478503at2"/>
<feature type="transmembrane region" description="Helical" evidence="6">
    <location>
        <begin position="76"/>
        <end position="93"/>
    </location>
</feature>
<keyword evidence="9" id="KW-1185">Reference proteome</keyword>
<dbReference type="SUPFAM" id="SSF103481">
    <property type="entry name" value="Multidrug resistance efflux transporter EmrE"/>
    <property type="match status" value="2"/>
</dbReference>
<dbReference type="Pfam" id="PF00892">
    <property type="entry name" value="EamA"/>
    <property type="match status" value="1"/>
</dbReference>
<feature type="transmembrane region" description="Helical" evidence="6">
    <location>
        <begin position="243"/>
        <end position="262"/>
    </location>
</feature>
<accession>A0A2T1HUF2</accession>
<dbReference type="PANTHER" id="PTHR22911:SF6">
    <property type="entry name" value="SOLUTE CARRIER FAMILY 35 MEMBER G1"/>
    <property type="match status" value="1"/>
</dbReference>
<evidence type="ECO:0000313" key="9">
    <source>
        <dbReference type="Proteomes" id="UP000239772"/>
    </source>
</evidence>
<evidence type="ECO:0000256" key="2">
    <source>
        <dbReference type="ARBA" id="ARBA00009853"/>
    </source>
</evidence>
<feature type="transmembrane region" description="Helical" evidence="6">
    <location>
        <begin position="214"/>
        <end position="231"/>
    </location>
</feature>
<evidence type="ECO:0000256" key="4">
    <source>
        <dbReference type="ARBA" id="ARBA00022989"/>
    </source>
</evidence>